<keyword evidence="3" id="KW-0813">Transport</keyword>
<dbReference type="InterPro" id="IPR013563">
    <property type="entry name" value="Oligopep_ABC_C"/>
</dbReference>
<evidence type="ECO:0000256" key="2">
    <source>
        <dbReference type="ARBA" id="ARBA00005417"/>
    </source>
</evidence>
<dbReference type="RefSeq" id="WP_019017751.1">
    <property type="nucleotide sequence ID" value="NZ_BMXD01000001.1"/>
</dbReference>
<evidence type="ECO:0000256" key="8">
    <source>
        <dbReference type="ARBA" id="ARBA00038852"/>
    </source>
</evidence>
<dbReference type="EC" id="7.4.2.9" evidence="8"/>
<evidence type="ECO:0000313" key="12">
    <source>
        <dbReference type="Proteomes" id="UP001595640"/>
    </source>
</evidence>
<dbReference type="GO" id="GO:0005524">
    <property type="term" value="F:ATP binding"/>
    <property type="evidence" value="ECO:0007669"/>
    <property type="project" value="UniProtKB-KW"/>
</dbReference>
<name>A0ABV7M6H9_9GAMM</name>
<keyword evidence="12" id="KW-1185">Reference proteome</keyword>
<dbReference type="PROSITE" id="PS00211">
    <property type="entry name" value="ABC_TRANSPORTER_1"/>
    <property type="match status" value="2"/>
</dbReference>
<dbReference type="SMART" id="SM00382">
    <property type="entry name" value="AAA"/>
    <property type="match status" value="2"/>
</dbReference>
<feature type="domain" description="ABC transporter" evidence="10">
    <location>
        <begin position="1"/>
        <end position="252"/>
    </location>
</feature>
<dbReference type="PANTHER" id="PTHR43297:SF2">
    <property type="entry name" value="DIPEPTIDE TRANSPORT ATP-BINDING PROTEIN DPPD"/>
    <property type="match status" value="1"/>
</dbReference>
<dbReference type="PANTHER" id="PTHR43297">
    <property type="entry name" value="OLIGOPEPTIDE TRANSPORT ATP-BINDING PROTEIN APPD"/>
    <property type="match status" value="1"/>
</dbReference>
<dbReference type="InterPro" id="IPR017871">
    <property type="entry name" value="ABC_transporter-like_CS"/>
</dbReference>
<dbReference type="EMBL" id="JBHRUH010000031">
    <property type="protein sequence ID" value="MFC3293484.1"/>
    <property type="molecule type" value="Genomic_DNA"/>
</dbReference>
<evidence type="ECO:0000313" key="11">
    <source>
        <dbReference type="EMBL" id="MFC3293484.1"/>
    </source>
</evidence>
<keyword evidence="6 11" id="KW-0067">ATP-binding</keyword>
<keyword evidence="7" id="KW-0472">Membrane</keyword>
<evidence type="ECO:0000256" key="9">
    <source>
        <dbReference type="ARBA" id="ARBA00047356"/>
    </source>
</evidence>
<evidence type="ECO:0000259" key="10">
    <source>
        <dbReference type="PROSITE" id="PS50893"/>
    </source>
</evidence>
<dbReference type="SUPFAM" id="SSF52540">
    <property type="entry name" value="P-loop containing nucleoside triphosphate hydrolases"/>
    <property type="match status" value="2"/>
</dbReference>
<comment type="subcellular location">
    <subcellularLocation>
        <location evidence="1">Cell inner membrane</location>
        <topology evidence="1">Peripheral membrane protein</topology>
    </subcellularLocation>
</comment>
<comment type="similarity">
    <text evidence="2">Belongs to the ABC transporter superfamily.</text>
</comment>
<dbReference type="InterPro" id="IPR003593">
    <property type="entry name" value="AAA+_ATPase"/>
</dbReference>
<dbReference type="PROSITE" id="PS50893">
    <property type="entry name" value="ABC_TRANSPORTER_2"/>
    <property type="match status" value="2"/>
</dbReference>
<evidence type="ECO:0000256" key="5">
    <source>
        <dbReference type="ARBA" id="ARBA00022741"/>
    </source>
</evidence>
<evidence type="ECO:0000256" key="3">
    <source>
        <dbReference type="ARBA" id="ARBA00022448"/>
    </source>
</evidence>
<evidence type="ECO:0000256" key="6">
    <source>
        <dbReference type="ARBA" id="ARBA00022840"/>
    </source>
</evidence>
<dbReference type="NCBIfam" id="NF008453">
    <property type="entry name" value="PRK11308.1"/>
    <property type="match status" value="2"/>
</dbReference>
<dbReference type="NCBIfam" id="NF007739">
    <property type="entry name" value="PRK10419.1"/>
    <property type="match status" value="2"/>
</dbReference>
<dbReference type="Pfam" id="PF08352">
    <property type="entry name" value="oligo_HPY"/>
    <property type="match status" value="2"/>
</dbReference>
<evidence type="ECO:0000256" key="1">
    <source>
        <dbReference type="ARBA" id="ARBA00004417"/>
    </source>
</evidence>
<dbReference type="Proteomes" id="UP001595640">
    <property type="component" value="Unassembled WGS sequence"/>
</dbReference>
<accession>A0ABV7M6H9</accession>
<dbReference type="InterPro" id="IPR003439">
    <property type="entry name" value="ABC_transporter-like_ATP-bd"/>
</dbReference>
<organism evidence="11 12">
    <name type="scientific">Modicisalibacter luteus</name>
    <dbReference type="NCBI Taxonomy" id="453962"/>
    <lineage>
        <taxon>Bacteria</taxon>
        <taxon>Pseudomonadati</taxon>
        <taxon>Pseudomonadota</taxon>
        <taxon>Gammaproteobacteria</taxon>
        <taxon>Oceanospirillales</taxon>
        <taxon>Halomonadaceae</taxon>
        <taxon>Modicisalibacter</taxon>
    </lineage>
</organism>
<dbReference type="Gene3D" id="3.40.50.300">
    <property type="entry name" value="P-loop containing nucleotide triphosphate hydrolases"/>
    <property type="match status" value="2"/>
</dbReference>
<sequence length="528" mass="58419">MSADTVFSLNRFSIAFGNMTVVEDLSLEIRRGETLALVGESGSGKSVSALGAMGLLPESARVTGERRLSDVDLSQLSAKDWQRVRGNQVGFIFQEPMTSLNPLHTIAKQIGETLRLHQGLTSRGARERVRELLVQVKLPRPDELLDAWPHQLSGGQRQRVMIAMAIANRPRLLIADEPTTALDVTVQQDILALLAELRELHGMALLFITHDLNLVRRHADRVCVLYRGQVQESGSVEEVFQRPKSAYTRALLDAEPEGRPVELPDTASPLLEARELEVSYARPKRLFARGRAPFMAVQPLNLHVQRGETLGIVGESGSGKTTLAMALLRLTGSTGQIAFDGERIDNLKGNELRKRRGNFQVVFQDPFGSLSPRMPVADIVSEGLRFHYPDLDDNEVSQRVTRALHEVGLPADCTARYPHEFSGGQRQRIAVARAIILEPQLLVLDEPTSALDRTVQKQLIELLRDLQARRGLSYLFISHDLAVVRAMAHRVIVLKDGAVIEQGSCEQVLHAPRSEYTQALVDAAGLTI</sequence>
<feature type="domain" description="ABC transporter" evidence="10">
    <location>
        <begin position="281"/>
        <end position="521"/>
    </location>
</feature>
<comment type="caution">
    <text evidence="11">The sequence shown here is derived from an EMBL/GenBank/DDBJ whole genome shotgun (WGS) entry which is preliminary data.</text>
</comment>
<protein>
    <recommendedName>
        <fullName evidence="8">ABC-type dipeptide transporter</fullName>
        <ecNumber evidence="8">7.4.2.9</ecNumber>
    </recommendedName>
</protein>
<reference evidence="12" key="1">
    <citation type="journal article" date="2019" name="Int. J. Syst. Evol. Microbiol.">
        <title>The Global Catalogue of Microorganisms (GCM) 10K type strain sequencing project: providing services to taxonomists for standard genome sequencing and annotation.</title>
        <authorList>
            <consortium name="The Broad Institute Genomics Platform"/>
            <consortium name="The Broad Institute Genome Sequencing Center for Infectious Disease"/>
            <person name="Wu L."/>
            <person name="Ma J."/>
        </authorList>
    </citation>
    <scope>NUCLEOTIDE SEQUENCE [LARGE SCALE GENOMIC DNA]</scope>
    <source>
        <strain evidence="12">KCTC 12847</strain>
    </source>
</reference>
<keyword evidence="5" id="KW-0547">Nucleotide-binding</keyword>
<dbReference type="InterPro" id="IPR050388">
    <property type="entry name" value="ABC_Ni/Peptide_Import"/>
</dbReference>
<gene>
    <name evidence="11" type="ORF">ACFOEI_15620</name>
</gene>
<evidence type="ECO:0000256" key="4">
    <source>
        <dbReference type="ARBA" id="ARBA00022475"/>
    </source>
</evidence>
<comment type="catalytic activity">
    <reaction evidence="9">
        <text>a dipeptide(out) + ATP + H2O = a dipeptide(in) + ADP + phosphate + H(+)</text>
        <dbReference type="Rhea" id="RHEA:23120"/>
        <dbReference type="ChEBI" id="CHEBI:15377"/>
        <dbReference type="ChEBI" id="CHEBI:15378"/>
        <dbReference type="ChEBI" id="CHEBI:30616"/>
        <dbReference type="ChEBI" id="CHEBI:43474"/>
        <dbReference type="ChEBI" id="CHEBI:90799"/>
        <dbReference type="ChEBI" id="CHEBI:456216"/>
        <dbReference type="EC" id="7.4.2.9"/>
    </reaction>
</comment>
<proteinExistence type="inferred from homology"/>
<keyword evidence="4" id="KW-1003">Cell membrane</keyword>
<dbReference type="InterPro" id="IPR027417">
    <property type="entry name" value="P-loop_NTPase"/>
</dbReference>
<dbReference type="CDD" id="cd03257">
    <property type="entry name" value="ABC_NikE_OppD_transporters"/>
    <property type="match status" value="2"/>
</dbReference>
<evidence type="ECO:0000256" key="7">
    <source>
        <dbReference type="ARBA" id="ARBA00023136"/>
    </source>
</evidence>
<dbReference type="Pfam" id="PF00005">
    <property type="entry name" value="ABC_tran"/>
    <property type="match status" value="2"/>
</dbReference>